<comment type="caution">
    <text evidence="4">The sequence shown here is derived from an EMBL/GenBank/DDBJ whole genome shotgun (WGS) entry which is preliminary data.</text>
</comment>
<organism evidence="4 5">
    <name type="scientific">Desmospora activa DSM 45169</name>
    <dbReference type="NCBI Taxonomy" id="1121389"/>
    <lineage>
        <taxon>Bacteria</taxon>
        <taxon>Bacillati</taxon>
        <taxon>Bacillota</taxon>
        <taxon>Bacilli</taxon>
        <taxon>Bacillales</taxon>
        <taxon>Thermoactinomycetaceae</taxon>
        <taxon>Desmospora</taxon>
    </lineage>
</organism>
<evidence type="ECO:0000256" key="3">
    <source>
        <dbReference type="HAMAP-Rule" id="MF_00088"/>
    </source>
</evidence>
<dbReference type="InterPro" id="IPR009019">
    <property type="entry name" value="KH_sf_prok-type"/>
</dbReference>
<dbReference type="HAMAP" id="MF_00088">
    <property type="entry name" value="KhpA"/>
    <property type="match status" value="1"/>
</dbReference>
<keyword evidence="5" id="KW-1185">Reference proteome</keyword>
<evidence type="ECO:0000256" key="2">
    <source>
        <dbReference type="ARBA" id="ARBA00022884"/>
    </source>
</evidence>
<dbReference type="InterPro" id="IPR020627">
    <property type="entry name" value="KhpA"/>
</dbReference>
<dbReference type="SUPFAM" id="SSF54814">
    <property type="entry name" value="Prokaryotic type KH domain (KH-domain type II)"/>
    <property type="match status" value="1"/>
</dbReference>
<dbReference type="InterPro" id="IPR015946">
    <property type="entry name" value="KH_dom-like_a/b"/>
</dbReference>
<dbReference type="OrthoDB" id="9812389at2"/>
<dbReference type="GO" id="GO:0009252">
    <property type="term" value="P:peptidoglycan biosynthetic process"/>
    <property type="evidence" value="ECO:0007669"/>
    <property type="project" value="UniProtKB-UniRule"/>
</dbReference>
<dbReference type="PANTHER" id="PTHR34654:SF1">
    <property type="entry name" value="RNA-BINDING PROTEIN KHPA"/>
    <property type="match status" value="1"/>
</dbReference>
<accession>A0A2T4ZB11</accession>
<sequence>MKELIEVIAKALVDHPEQVQVRERQQDKMIVYQLSVAPEDMGKVIGKQGRIAKALRTVVGAAAVKKEERVHVEIV</sequence>
<dbReference type="NCBIfam" id="NF001748">
    <property type="entry name" value="PRK00468.1"/>
    <property type="match status" value="1"/>
</dbReference>
<keyword evidence="3" id="KW-0961">Cell wall biogenesis/degradation</keyword>
<evidence type="ECO:0000313" key="4">
    <source>
        <dbReference type="EMBL" id="PTM59084.1"/>
    </source>
</evidence>
<keyword evidence="3" id="KW-0133">Cell shape</keyword>
<protein>
    <recommendedName>
        <fullName evidence="3">RNA-binding protein KhpA</fullName>
    </recommendedName>
    <alternativeName>
        <fullName evidence="3">KH-domain protein A</fullName>
    </alternativeName>
</protein>
<comment type="function">
    <text evidence="3">A probable RNA chaperone. Forms a complex with KhpB which binds to cellular RNA and controls its expression. Plays a role in peptidoglycan (PG) homeostasis and cell length regulation.</text>
</comment>
<dbReference type="GO" id="GO:0003723">
    <property type="term" value="F:RNA binding"/>
    <property type="evidence" value="ECO:0007669"/>
    <property type="project" value="UniProtKB-UniRule"/>
</dbReference>
<dbReference type="GO" id="GO:0008360">
    <property type="term" value="P:regulation of cell shape"/>
    <property type="evidence" value="ECO:0007669"/>
    <property type="project" value="UniProtKB-KW"/>
</dbReference>
<comment type="similarity">
    <text evidence="3">Belongs to the KhpA RNA-binding protein family.</text>
</comment>
<gene>
    <name evidence="3" type="primary">khpA</name>
    <name evidence="4" type="ORF">C8J48_1686</name>
</gene>
<dbReference type="AlphaFoldDB" id="A0A2T4ZB11"/>
<dbReference type="EMBL" id="PZZP01000001">
    <property type="protein sequence ID" value="PTM59084.1"/>
    <property type="molecule type" value="Genomic_DNA"/>
</dbReference>
<comment type="subunit">
    <text evidence="3">Forms a complex with KhpB.</text>
</comment>
<dbReference type="GO" id="GO:0005737">
    <property type="term" value="C:cytoplasm"/>
    <property type="evidence" value="ECO:0007669"/>
    <property type="project" value="UniProtKB-SubCell"/>
</dbReference>
<proteinExistence type="inferred from homology"/>
<keyword evidence="2 3" id="KW-0694">RNA-binding</keyword>
<dbReference type="GO" id="GO:0071555">
    <property type="term" value="P:cell wall organization"/>
    <property type="evidence" value="ECO:0007669"/>
    <property type="project" value="UniProtKB-KW"/>
</dbReference>
<evidence type="ECO:0000256" key="1">
    <source>
        <dbReference type="ARBA" id="ARBA00022490"/>
    </source>
</evidence>
<reference evidence="4 5" key="1">
    <citation type="submission" date="2018-04" db="EMBL/GenBank/DDBJ databases">
        <title>Genomic Encyclopedia of Archaeal and Bacterial Type Strains, Phase II (KMG-II): from individual species to whole genera.</title>
        <authorList>
            <person name="Goeker M."/>
        </authorList>
    </citation>
    <scope>NUCLEOTIDE SEQUENCE [LARGE SCALE GENOMIC DNA]</scope>
    <source>
        <strain evidence="4 5">DSM 45169</strain>
    </source>
</reference>
<comment type="subcellular location">
    <subcellularLocation>
        <location evidence="3">Cytoplasm</location>
    </subcellularLocation>
</comment>
<dbReference type="Pfam" id="PF13083">
    <property type="entry name" value="KH_KhpA-B"/>
    <property type="match status" value="1"/>
</dbReference>
<dbReference type="CDD" id="cd22533">
    <property type="entry name" value="KH-II_YlqC-like"/>
    <property type="match status" value="1"/>
</dbReference>
<evidence type="ECO:0000313" key="5">
    <source>
        <dbReference type="Proteomes" id="UP000241639"/>
    </source>
</evidence>
<keyword evidence="1 3" id="KW-0963">Cytoplasm</keyword>
<dbReference type="PANTHER" id="PTHR34654">
    <property type="entry name" value="UPF0109 PROTEIN SCO5592"/>
    <property type="match status" value="1"/>
</dbReference>
<dbReference type="Gene3D" id="3.30.300.20">
    <property type="match status" value="1"/>
</dbReference>
<dbReference type="PROSITE" id="PS50084">
    <property type="entry name" value="KH_TYPE_1"/>
    <property type="match status" value="1"/>
</dbReference>
<dbReference type="Proteomes" id="UP000241639">
    <property type="component" value="Unassembled WGS sequence"/>
</dbReference>
<dbReference type="RefSeq" id="WP_107725808.1">
    <property type="nucleotide sequence ID" value="NZ_PZZP01000001.1"/>
</dbReference>
<keyword evidence="3" id="KW-0143">Chaperone</keyword>
<name>A0A2T4ZB11_9BACL</name>